<dbReference type="AlphaFoldDB" id="A0A6F9XLG9"/>
<reference evidence="1" key="1">
    <citation type="submission" date="2019-10" db="EMBL/GenBank/DDBJ databases">
        <title>Lactobacillus agilis SY212 Whole Genome Sequencing Project.</title>
        <authorList>
            <person name="Suzuki S."/>
            <person name="Endo A."/>
            <person name="Maeno S."/>
            <person name="Shiwa Y."/>
            <person name="Matsutani M."/>
            <person name="Kajikawa A."/>
        </authorList>
    </citation>
    <scope>NUCLEOTIDE SEQUENCE</scope>
    <source>
        <strain evidence="1">SY212</strain>
    </source>
</reference>
<organism evidence="1">
    <name type="scientific">Ligilactobacillus agilis</name>
    <dbReference type="NCBI Taxonomy" id="1601"/>
    <lineage>
        <taxon>Bacteria</taxon>
        <taxon>Bacillati</taxon>
        <taxon>Bacillota</taxon>
        <taxon>Bacilli</taxon>
        <taxon>Lactobacillales</taxon>
        <taxon>Lactobacillaceae</taxon>
        <taxon>Ligilactobacillus</taxon>
    </lineage>
</organism>
<proteinExistence type="predicted"/>
<protein>
    <submittedName>
        <fullName evidence="1">Uncharacterized protein</fullName>
    </submittedName>
</protein>
<name>A0A6F9XLG9_9LACO</name>
<accession>A0A6F9XLG9</accession>
<sequence>MQEKLFLIEYEQENQLINELIPANNADEALIKLRQLKGVELNG</sequence>
<dbReference type="RefSeq" id="WP_263863151.1">
    <property type="nucleotide sequence ID" value="NZ_BLAM01000109.1"/>
</dbReference>
<dbReference type="Proteomes" id="UP000494265">
    <property type="component" value="Unassembled WGS sequence"/>
</dbReference>
<dbReference type="EMBL" id="BLAM01000109">
    <property type="protein sequence ID" value="GET06096.1"/>
    <property type="molecule type" value="Genomic_DNA"/>
</dbReference>
<evidence type="ECO:0000313" key="1">
    <source>
        <dbReference type="EMBL" id="GET06096.1"/>
    </source>
</evidence>
<gene>
    <name evidence="1" type="ORF">SY212_11260</name>
</gene>
<comment type="caution">
    <text evidence="1">The sequence shown here is derived from an EMBL/GenBank/DDBJ whole genome shotgun (WGS) entry which is preliminary data.</text>
</comment>